<feature type="domain" description="Acyl-CoA dehydrogenase/oxidase C-terminal" evidence="7">
    <location>
        <begin position="239"/>
        <end position="398"/>
    </location>
</feature>
<dbReference type="InterPro" id="IPR036250">
    <property type="entry name" value="AcylCo_DH-like_C"/>
</dbReference>
<name>A0ABU0Z175_9MICO</name>
<dbReference type="SUPFAM" id="SSF56645">
    <property type="entry name" value="Acyl-CoA dehydrogenase NM domain-like"/>
    <property type="match status" value="1"/>
</dbReference>
<evidence type="ECO:0000259" key="7">
    <source>
        <dbReference type="Pfam" id="PF00441"/>
    </source>
</evidence>
<evidence type="ECO:0000313" key="9">
    <source>
        <dbReference type="EMBL" id="MDQ7878335.1"/>
    </source>
</evidence>
<keyword evidence="5 6" id="KW-0560">Oxidoreductase</keyword>
<dbReference type="EMBL" id="JAVFWO010000003">
    <property type="protein sequence ID" value="MDQ7878335.1"/>
    <property type="molecule type" value="Genomic_DNA"/>
</dbReference>
<evidence type="ECO:0000259" key="8">
    <source>
        <dbReference type="Pfam" id="PF02770"/>
    </source>
</evidence>
<evidence type="ECO:0000256" key="6">
    <source>
        <dbReference type="RuleBase" id="RU362125"/>
    </source>
</evidence>
<dbReference type="RefSeq" id="WP_308867883.1">
    <property type="nucleotide sequence ID" value="NZ_JAVFWO010000003.1"/>
</dbReference>
<proteinExistence type="inferred from homology"/>
<evidence type="ECO:0000256" key="3">
    <source>
        <dbReference type="ARBA" id="ARBA00022630"/>
    </source>
</evidence>
<dbReference type="Pfam" id="PF00441">
    <property type="entry name" value="Acyl-CoA_dh_1"/>
    <property type="match status" value="1"/>
</dbReference>
<dbReference type="PANTHER" id="PTHR48083">
    <property type="entry name" value="MEDIUM-CHAIN SPECIFIC ACYL-COA DEHYDROGENASE, MITOCHONDRIAL-RELATED"/>
    <property type="match status" value="1"/>
</dbReference>
<reference evidence="9 10" key="1">
    <citation type="submission" date="2023-08" db="EMBL/GenBank/DDBJ databases">
        <title>Microbacterium psychrotolerans sp. nov., a psychrotolerant bacterium isolated from soil in Heilongjiang Province, China.</title>
        <authorList>
            <person name="An P."/>
            <person name="Zhao D."/>
            <person name="Xiang H."/>
        </authorList>
    </citation>
    <scope>NUCLEOTIDE SEQUENCE [LARGE SCALE GENOMIC DNA]</scope>
    <source>
        <strain evidence="9 10">QXD-8</strain>
    </source>
</reference>
<dbReference type="Pfam" id="PF02770">
    <property type="entry name" value="Acyl-CoA_dh_M"/>
    <property type="match status" value="1"/>
</dbReference>
<dbReference type="InterPro" id="IPR046373">
    <property type="entry name" value="Acyl-CoA_Oxase/DH_mid-dom_sf"/>
</dbReference>
<evidence type="ECO:0000256" key="4">
    <source>
        <dbReference type="ARBA" id="ARBA00022827"/>
    </source>
</evidence>
<protein>
    <submittedName>
        <fullName evidence="9">Acyl-CoA dehydrogenase family protein</fullName>
    </submittedName>
</protein>
<evidence type="ECO:0000256" key="1">
    <source>
        <dbReference type="ARBA" id="ARBA00001974"/>
    </source>
</evidence>
<sequence length="581" mass="60597">MTAVAVGADAGTLAPVRAFDAFLGDPADDEAVVSTRRSVLLDERSAFPEDEIAAVTAFGLQQWYVPAAHGGMLGDALVPLLMIRHLARRDFTVAAVHGKTFLGAISAWVAGGEIATRMAGLVDTGQPVSWGLTERGRGSDLSRSATSVRIGPGSVRVDGGKWPINNAVRCRAMTVLARSDERPGPRSLSLVLVDKDEADPATIGYEAKVASHGLRGANLAGIRFDGSVVGADALVGPAGHGLEIVLKSLQLTRPFTTGLSMGAVDRALHTALDAAALPDGARGRLLDSPASRRALGIAVADALLVECLMLVGVRSAHAVPAEMALVSALVKFLGPDTADLLFRDLTRLLGPRAIVVGSEGSDGLHPSAFGAFQKAARDSRVVGIFDGNSVVNLNMIINELPNQLRPATPPPLAEVLAPLRTDVPHGALDTASLRLVTRHGSRLLRSLPALVDAVDDGRTSRAVVDAARWIRDEYTALLDEARDLPRQSQPDPLAFHLAERFALGFGAACALAVHLARAGAIPGPLGESDAWLAAVLQRVAYRLGADPVDTAVADALLDAALRAHAGGSGAVTLLPAWTERT</sequence>
<comment type="cofactor">
    <cofactor evidence="1 6">
        <name>FAD</name>
        <dbReference type="ChEBI" id="CHEBI:57692"/>
    </cofactor>
</comment>
<dbReference type="Gene3D" id="2.40.110.10">
    <property type="entry name" value="Butyryl-CoA Dehydrogenase, subunit A, domain 2"/>
    <property type="match status" value="1"/>
</dbReference>
<evidence type="ECO:0000256" key="5">
    <source>
        <dbReference type="ARBA" id="ARBA00023002"/>
    </source>
</evidence>
<dbReference type="PANTHER" id="PTHR48083:SF2">
    <property type="entry name" value="MEDIUM-CHAIN SPECIFIC ACYL-COA DEHYDROGENASE, MITOCHONDRIAL"/>
    <property type="match status" value="1"/>
</dbReference>
<keyword evidence="10" id="KW-1185">Reference proteome</keyword>
<feature type="domain" description="Acyl-CoA oxidase/dehydrogenase middle" evidence="8">
    <location>
        <begin position="131"/>
        <end position="225"/>
    </location>
</feature>
<comment type="caution">
    <text evidence="9">The sequence shown here is derived from an EMBL/GenBank/DDBJ whole genome shotgun (WGS) entry which is preliminary data.</text>
</comment>
<dbReference type="InterPro" id="IPR037069">
    <property type="entry name" value="AcylCoA_DH/ox_N_sf"/>
</dbReference>
<dbReference type="SUPFAM" id="SSF47203">
    <property type="entry name" value="Acyl-CoA dehydrogenase C-terminal domain-like"/>
    <property type="match status" value="1"/>
</dbReference>
<keyword evidence="3 6" id="KW-0285">Flavoprotein</keyword>
<accession>A0ABU0Z175</accession>
<organism evidence="9 10">
    <name type="scientific">Microbacterium psychrotolerans</name>
    <dbReference type="NCBI Taxonomy" id="3068321"/>
    <lineage>
        <taxon>Bacteria</taxon>
        <taxon>Bacillati</taxon>
        <taxon>Actinomycetota</taxon>
        <taxon>Actinomycetes</taxon>
        <taxon>Micrococcales</taxon>
        <taxon>Microbacteriaceae</taxon>
        <taxon>Microbacterium</taxon>
    </lineage>
</organism>
<dbReference type="Gene3D" id="1.20.140.10">
    <property type="entry name" value="Butyryl-CoA Dehydrogenase, subunit A, domain 3"/>
    <property type="match status" value="1"/>
</dbReference>
<evidence type="ECO:0000313" key="10">
    <source>
        <dbReference type="Proteomes" id="UP001235133"/>
    </source>
</evidence>
<gene>
    <name evidence="9" type="ORF">Q9R08_10155</name>
</gene>
<dbReference type="Proteomes" id="UP001235133">
    <property type="component" value="Unassembled WGS sequence"/>
</dbReference>
<dbReference type="InterPro" id="IPR050741">
    <property type="entry name" value="Acyl-CoA_dehydrogenase"/>
</dbReference>
<dbReference type="Gene3D" id="1.10.540.10">
    <property type="entry name" value="Acyl-CoA dehydrogenase/oxidase, N-terminal domain"/>
    <property type="match status" value="1"/>
</dbReference>
<keyword evidence="4 6" id="KW-0274">FAD</keyword>
<dbReference type="InterPro" id="IPR006091">
    <property type="entry name" value="Acyl-CoA_Oxase/DH_mid-dom"/>
</dbReference>
<dbReference type="InterPro" id="IPR009100">
    <property type="entry name" value="AcylCoA_DH/oxidase_NM_dom_sf"/>
</dbReference>
<evidence type="ECO:0000256" key="2">
    <source>
        <dbReference type="ARBA" id="ARBA00009347"/>
    </source>
</evidence>
<comment type="similarity">
    <text evidence="2 6">Belongs to the acyl-CoA dehydrogenase family.</text>
</comment>
<dbReference type="InterPro" id="IPR009075">
    <property type="entry name" value="AcylCo_DH/oxidase_C"/>
</dbReference>